<feature type="region of interest" description="Disordered" evidence="1">
    <location>
        <begin position="1"/>
        <end position="216"/>
    </location>
</feature>
<feature type="compositionally biased region" description="Low complexity" evidence="1">
    <location>
        <begin position="167"/>
        <end position="192"/>
    </location>
</feature>
<keyword evidence="3" id="KW-1185">Reference proteome</keyword>
<dbReference type="GeneID" id="87867581"/>
<organism evidence="2 3">
    <name type="scientific">Neurospora tetraspora</name>
    <dbReference type="NCBI Taxonomy" id="94610"/>
    <lineage>
        <taxon>Eukaryota</taxon>
        <taxon>Fungi</taxon>
        <taxon>Dikarya</taxon>
        <taxon>Ascomycota</taxon>
        <taxon>Pezizomycotina</taxon>
        <taxon>Sordariomycetes</taxon>
        <taxon>Sordariomycetidae</taxon>
        <taxon>Sordariales</taxon>
        <taxon>Sordariaceae</taxon>
        <taxon>Neurospora</taxon>
    </lineage>
</organism>
<dbReference type="AlphaFoldDB" id="A0AAE0JM15"/>
<comment type="caution">
    <text evidence="2">The sequence shown here is derived from an EMBL/GenBank/DDBJ whole genome shotgun (WGS) entry which is preliminary data.</text>
</comment>
<dbReference type="RefSeq" id="XP_062685434.1">
    <property type="nucleotide sequence ID" value="XM_062830427.1"/>
</dbReference>
<gene>
    <name evidence="2" type="ORF">B0H65DRAFT_569870</name>
</gene>
<protein>
    <submittedName>
        <fullName evidence="2">Uncharacterized protein</fullName>
    </submittedName>
</protein>
<reference evidence="2" key="1">
    <citation type="journal article" date="2023" name="Mol. Phylogenet. Evol.">
        <title>Genome-scale phylogeny and comparative genomics of the fungal order Sordariales.</title>
        <authorList>
            <person name="Hensen N."/>
            <person name="Bonometti L."/>
            <person name="Westerberg I."/>
            <person name="Brannstrom I.O."/>
            <person name="Guillou S."/>
            <person name="Cros-Aarteil S."/>
            <person name="Calhoun S."/>
            <person name="Haridas S."/>
            <person name="Kuo A."/>
            <person name="Mondo S."/>
            <person name="Pangilinan J."/>
            <person name="Riley R."/>
            <person name="LaButti K."/>
            <person name="Andreopoulos B."/>
            <person name="Lipzen A."/>
            <person name="Chen C."/>
            <person name="Yan M."/>
            <person name="Daum C."/>
            <person name="Ng V."/>
            <person name="Clum A."/>
            <person name="Steindorff A."/>
            <person name="Ohm R.A."/>
            <person name="Martin F."/>
            <person name="Silar P."/>
            <person name="Natvig D.O."/>
            <person name="Lalanne C."/>
            <person name="Gautier V."/>
            <person name="Ament-Velasquez S.L."/>
            <person name="Kruys A."/>
            <person name="Hutchinson M.I."/>
            <person name="Powell A.J."/>
            <person name="Barry K."/>
            <person name="Miller A.N."/>
            <person name="Grigoriev I.V."/>
            <person name="Debuchy R."/>
            <person name="Gladieux P."/>
            <person name="Hiltunen Thoren M."/>
            <person name="Johannesson H."/>
        </authorList>
    </citation>
    <scope>NUCLEOTIDE SEQUENCE</scope>
    <source>
        <strain evidence="2">CBS 560.94</strain>
    </source>
</reference>
<evidence type="ECO:0000313" key="3">
    <source>
        <dbReference type="Proteomes" id="UP001278500"/>
    </source>
</evidence>
<name>A0AAE0JM15_9PEZI</name>
<proteinExistence type="predicted"/>
<evidence type="ECO:0000313" key="2">
    <source>
        <dbReference type="EMBL" id="KAK3352139.1"/>
    </source>
</evidence>
<dbReference type="PRINTS" id="PR01217">
    <property type="entry name" value="PRICHEXTENSN"/>
</dbReference>
<accession>A0AAE0JM15</accession>
<sequence length="327" mass="34522">MTSTSSRVGLPAPSIPPANLQVQTDTSTQTDDGNMESADSSFQRSSAPSPSPTLSSLPPASFPTPTTTSPVVRSDLEPSPSIYSPRPEPLTSSADATRSSSPIGVGPTRPGSPARLVPEDEPLIPEAPSSPVLAHSVPVPVPVGAMVNVPNVDPHPDPDPEPEPDQTSETTAATTTTHTLTHPTAATTATTAETEDPVASIPSPTLSPNPRPQVQTQLDTDIDTDMYIINPNTPNPIPNFPNHTTIGSLPNYGHFPPYGRGVFFPDSDLQGYTLTEEGEGYWPPYGHVIISVRVGSWVYRYISRLPALPAVTSDENNASTRESPDGE</sequence>
<feature type="compositionally biased region" description="Polar residues" evidence="1">
    <location>
        <begin position="90"/>
        <end position="102"/>
    </location>
</feature>
<dbReference type="EMBL" id="JAUEPP010000002">
    <property type="protein sequence ID" value="KAK3352139.1"/>
    <property type="molecule type" value="Genomic_DNA"/>
</dbReference>
<evidence type="ECO:0000256" key="1">
    <source>
        <dbReference type="SAM" id="MobiDB-lite"/>
    </source>
</evidence>
<reference evidence="2" key="2">
    <citation type="submission" date="2023-06" db="EMBL/GenBank/DDBJ databases">
        <authorList>
            <consortium name="Lawrence Berkeley National Laboratory"/>
            <person name="Haridas S."/>
            <person name="Hensen N."/>
            <person name="Bonometti L."/>
            <person name="Westerberg I."/>
            <person name="Brannstrom I.O."/>
            <person name="Guillou S."/>
            <person name="Cros-Aarteil S."/>
            <person name="Calhoun S."/>
            <person name="Kuo A."/>
            <person name="Mondo S."/>
            <person name="Pangilinan J."/>
            <person name="Riley R."/>
            <person name="Labutti K."/>
            <person name="Andreopoulos B."/>
            <person name="Lipzen A."/>
            <person name="Chen C."/>
            <person name="Yanf M."/>
            <person name="Daum C."/>
            <person name="Ng V."/>
            <person name="Clum A."/>
            <person name="Steindorff A."/>
            <person name="Ohm R."/>
            <person name="Martin F."/>
            <person name="Silar P."/>
            <person name="Natvig D."/>
            <person name="Lalanne C."/>
            <person name="Gautier V."/>
            <person name="Ament-Velasquez S.L."/>
            <person name="Kruys A."/>
            <person name="Hutchinson M.I."/>
            <person name="Powell A.J."/>
            <person name="Barry K."/>
            <person name="Miller A.N."/>
            <person name="Grigoriev I.V."/>
            <person name="Debuchy R."/>
            <person name="Gladieux P."/>
            <person name="Thoren M.H."/>
            <person name="Johannesson H."/>
        </authorList>
    </citation>
    <scope>NUCLEOTIDE SEQUENCE</scope>
    <source>
        <strain evidence="2">CBS 560.94</strain>
    </source>
</reference>
<dbReference type="Proteomes" id="UP001278500">
    <property type="component" value="Unassembled WGS sequence"/>
</dbReference>
<feature type="compositionally biased region" description="Low complexity" evidence="1">
    <location>
        <begin position="21"/>
        <end position="70"/>
    </location>
</feature>